<dbReference type="PANTHER" id="PTHR24321:SF8">
    <property type="entry name" value="ESTRADIOL 17-BETA-DEHYDROGENASE 8-RELATED"/>
    <property type="match status" value="1"/>
</dbReference>
<evidence type="ECO:0000313" key="5">
    <source>
        <dbReference type="EMBL" id="QDY67153.1"/>
    </source>
</evidence>
<dbReference type="SUPFAM" id="SSF51735">
    <property type="entry name" value="NAD(P)-binding Rossmann-fold domains"/>
    <property type="match status" value="1"/>
</dbReference>
<dbReference type="InterPro" id="IPR020904">
    <property type="entry name" value="Sc_DH/Rdtase_CS"/>
</dbReference>
<evidence type="ECO:0000256" key="3">
    <source>
        <dbReference type="ARBA" id="ARBA00023027"/>
    </source>
</evidence>
<keyword evidence="2" id="KW-0560">Oxidoreductase</keyword>
<comment type="similarity">
    <text evidence="1">Belongs to the short-chain dehydrogenases/reductases (SDR) family.</text>
</comment>
<dbReference type="PRINTS" id="PR00081">
    <property type="entry name" value="GDHRDH"/>
</dbReference>
<dbReference type="PANTHER" id="PTHR24321">
    <property type="entry name" value="DEHYDROGENASES, SHORT CHAIN"/>
    <property type="match status" value="1"/>
</dbReference>
<sequence>MGFDSKVAIVTGATGGIGQQLVAELIGQGARVVVTGRDARSCAVLEERHGAHLSALPGDITATGHCQALVEHAVKQFGGLHLLFNNAGTIPRGAATETTDEMWDSALAVNLTAAFKLSRAAIEHMGINGGGAIVNTASAWGLYPGPAHLAYCTAKGALIAMTRSMGRDHAAAKIRINAVCPNEVDTPMLRSGFEHRGLDAETALRELDATVPLGHVAQPQEIVDAMLFLASEQSRYVTGTVLELTGAKAVY</sequence>
<dbReference type="RefSeq" id="WP_146277471.1">
    <property type="nucleotide sequence ID" value="NZ_CP042260.1"/>
</dbReference>
<protein>
    <submittedName>
        <fullName evidence="5">SDR family oxidoreductase</fullName>
    </submittedName>
</protein>
<dbReference type="InterPro" id="IPR057326">
    <property type="entry name" value="KR_dom"/>
</dbReference>
<name>A0ABX5YBV8_9MICC</name>
<dbReference type="Proteomes" id="UP000320717">
    <property type="component" value="Chromosome"/>
</dbReference>
<dbReference type="PRINTS" id="PR00080">
    <property type="entry name" value="SDRFAMILY"/>
</dbReference>
<evidence type="ECO:0000256" key="2">
    <source>
        <dbReference type="ARBA" id="ARBA00023002"/>
    </source>
</evidence>
<evidence type="ECO:0000256" key="1">
    <source>
        <dbReference type="ARBA" id="ARBA00006484"/>
    </source>
</evidence>
<keyword evidence="3" id="KW-0520">NAD</keyword>
<dbReference type="Gene3D" id="3.40.50.720">
    <property type="entry name" value="NAD(P)-binding Rossmann-like Domain"/>
    <property type="match status" value="1"/>
</dbReference>
<proteinExistence type="inferred from homology"/>
<dbReference type="InterPro" id="IPR036291">
    <property type="entry name" value="NAD(P)-bd_dom_sf"/>
</dbReference>
<organism evidence="5 6">
    <name type="scientific">Glutamicibacter halophytocola</name>
    <dbReference type="NCBI Taxonomy" id="1933880"/>
    <lineage>
        <taxon>Bacteria</taxon>
        <taxon>Bacillati</taxon>
        <taxon>Actinomycetota</taxon>
        <taxon>Actinomycetes</taxon>
        <taxon>Micrococcales</taxon>
        <taxon>Micrococcaceae</taxon>
        <taxon>Glutamicibacter</taxon>
    </lineage>
</organism>
<accession>A0ABX5YBV8</accession>
<reference evidence="5 6" key="1">
    <citation type="submission" date="2019-07" db="EMBL/GenBank/DDBJ databases">
        <title>Complete Genome Sequence of drought tolerant Plant Growth-Promoting Rhizobacterium Glutamicibacter halophytocola DR408.</title>
        <authorList>
            <person name="Nishu S.D."/>
            <person name="Lee T.K."/>
        </authorList>
    </citation>
    <scope>NUCLEOTIDE SEQUENCE [LARGE SCALE GENOMIC DNA]</scope>
    <source>
        <strain evidence="5 6">DR408</strain>
    </source>
</reference>
<evidence type="ECO:0000313" key="6">
    <source>
        <dbReference type="Proteomes" id="UP000320717"/>
    </source>
</evidence>
<dbReference type="InterPro" id="IPR002347">
    <property type="entry name" value="SDR_fam"/>
</dbReference>
<dbReference type="SMART" id="SM00822">
    <property type="entry name" value="PKS_KR"/>
    <property type="match status" value="1"/>
</dbReference>
<dbReference type="EMBL" id="CP042260">
    <property type="protein sequence ID" value="QDY67153.1"/>
    <property type="molecule type" value="Genomic_DNA"/>
</dbReference>
<keyword evidence="6" id="KW-1185">Reference proteome</keyword>
<gene>
    <name evidence="5" type="ORF">FQA45_12995</name>
</gene>
<dbReference type="Pfam" id="PF13561">
    <property type="entry name" value="adh_short_C2"/>
    <property type="match status" value="1"/>
</dbReference>
<dbReference type="PROSITE" id="PS00061">
    <property type="entry name" value="ADH_SHORT"/>
    <property type="match status" value="1"/>
</dbReference>
<dbReference type="CDD" id="cd05233">
    <property type="entry name" value="SDR_c"/>
    <property type="match status" value="1"/>
</dbReference>
<feature type="domain" description="Ketoreductase" evidence="4">
    <location>
        <begin position="6"/>
        <end position="184"/>
    </location>
</feature>
<evidence type="ECO:0000259" key="4">
    <source>
        <dbReference type="SMART" id="SM00822"/>
    </source>
</evidence>